<proteinExistence type="predicted"/>
<accession>A0A0K2TBA2</accession>
<reference evidence="1" key="1">
    <citation type="submission" date="2014-05" db="EMBL/GenBank/DDBJ databases">
        <authorList>
            <person name="Chronopoulou M."/>
        </authorList>
    </citation>
    <scope>NUCLEOTIDE SEQUENCE</scope>
    <source>
        <tissue evidence="1">Whole organism</tissue>
    </source>
</reference>
<evidence type="ECO:0000313" key="1">
    <source>
        <dbReference type="EMBL" id="CDW23293.1"/>
    </source>
</evidence>
<name>A0A0K2TBA2_LEPSM</name>
<feature type="non-terminal residue" evidence="1">
    <location>
        <position position="1"/>
    </location>
</feature>
<dbReference type="EMBL" id="HACA01005932">
    <property type="protein sequence ID" value="CDW23293.1"/>
    <property type="molecule type" value="Transcribed_RNA"/>
</dbReference>
<organism evidence="1">
    <name type="scientific">Lepeophtheirus salmonis</name>
    <name type="common">Salmon louse</name>
    <name type="synonym">Caligus salmonis</name>
    <dbReference type="NCBI Taxonomy" id="72036"/>
    <lineage>
        <taxon>Eukaryota</taxon>
        <taxon>Metazoa</taxon>
        <taxon>Ecdysozoa</taxon>
        <taxon>Arthropoda</taxon>
        <taxon>Crustacea</taxon>
        <taxon>Multicrustacea</taxon>
        <taxon>Hexanauplia</taxon>
        <taxon>Copepoda</taxon>
        <taxon>Siphonostomatoida</taxon>
        <taxon>Caligidae</taxon>
        <taxon>Lepeophtheirus</taxon>
    </lineage>
</organism>
<protein>
    <submittedName>
        <fullName evidence="1">Uncharacterized protein</fullName>
    </submittedName>
</protein>
<dbReference type="AlphaFoldDB" id="A0A0K2TBA2"/>
<sequence length="58" mass="6501">RTPHLKFALGSVLTKVYVGPTLPGGLLYDLEFSGWYVSRVSLTTLCFSISSEKKYIIF</sequence>